<gene>
    <name evidence="1" type="ordered locus">AM1_B0224</name>
</gene>
<name>A8ZLB7_ACAM1</name>
<keyword evidence="2" id="KW-1185">Reference proteome</keyword>
<dbReference type="EMBL" id="CP000839">
    <property type="protein sequence ID" value="ABW31944.1"/>
    <property type="molecule type" value="Genomic_DNA"/>
</dbReference>
<evidence type="ECO:0000313" key="1">
    <source>
        <dbReference type="EMBL" id="ABW31944.1"/>
    </source>
</evidence>
<organism evidence="1 2">
    <name type="scientific">Acaryochloris marina (strain MBIC 11017)</name>
    <dbReference type="NCBI Taxonomy" id="329726"/>
    <lineage>
        <taxon>Bacteria</taxon>
        <taxon>Bacillati</taxon>
        <taxon>Cyanobacteriota</taxon>
        <taxon>Cyanophyceae</taxon>
        <taxon>Acaryochloridales</taxon>
        <taxon>Acaryochloridaceae</taxon>
        <taxon>Acaryochloris</taxon>
    </lineage>
</organism>
<dbReference type="RefSeq" id="WP_012167093.1">
    <property type="nucleotide sequence ID" value="NC_009927.1"/>
</dbReference>
<protein>
    <submittedName>
        <fullName evidence="1">Uncharacterized protein</fullName>
    </submittedName>
</protein>
<dbReference type="Proteomes" id="UP000000268">
    <property type="component" value="Plasmid pREB2"/>
</dbReference>
<keyword evidence="1" id="KW-0614">Plasmid</keyword>
<evidence type="ECO:0000313" key="2">
    <source>
        <dbReference type="Proteomes" id="UP000000268"/>
    </source>
</evidence>
<dbReference type="KEGG" id="amr:AM1_B0224"/>
<dbReference type="AlphaFoldDB" id="A8ZLB7"/>
<accession>A8ZLB7</accession>
<proteinExistence type="predicted"/>
<reference evidence="1 2" key="1">
    <citation type="journal article" date="2008" name="Proc. Natl. Acad. Sci. U.S.A.">
        <title>Niche adaptation and genome expansion in the chlorophyll d-producing cyanobacterium Acaryochloris marina.</title>
        <authorList>
            <person name="Swingley W.D."/>
            <person name="Chen M."/>
            <person name="Cheung P.C."/>
            <person name="Conrad A.L."/>
            <person name="Dejesa L.C."/>
            <person name="Hao J."/>
            <person name="Honchak B.M."/>
            <person name="Karbach L.E."/>
            <person name="Kurdoglu A."/>
            <person name="Lahiri S."/>
            <person name="Mastrian S.D."/>
            <person name="Miyashita H."/>
            <person name="Page L."/>
            <person name="Ramakrishna P."/>
            <person name="Satoh S."/>
            <person name="Sattley W.M."/>
            <person name="Shimada Y."/>
            <person name="Taylor H.L."/>
            <person name="Tomo T."/>
            <person name="Tsuchiya T."/>
            <person name="Wang Z.T."/>
            <person name="Raymond J."/>
            <person name="Mimuro M."/>
            <person name="Blankenship R.E."/>
            <person name="Touchman J.W."/>
        </authorList>
    </citation>
    <scope>NUCLEOTIDE SEQUENCE [LARGE SCALE GENOMIC DNA]</scope>
    <source>
        <strain evidence="2">MBIC 11017</strain>
        <plasmid evidence="2">Plasmid pREB2</plasmid>
    </source>
</reference>
<sequence length="442" mass="48989">MTKLISKLVSAKTSDPQGDLSANSQIDTAPQLSVEDIWDTLADRDLYRLSIEIDSGLRLSARLDAEDLGLDPHVVDELAGGYRKAFSEAFTKARNQLSGLQKKFNKKFTIYVKPFRFIDGSIINDAVDFAQEIKKEAASLRQGLVDTYTDQLKTFLVELEQKLNETIPGKKKQIEKALIYYAGEFPSIDDFSGSLQVIIDGPVQLTSLKNKLKADADLQAELAKKKRLTAKQKKEAQEIQERIKTSQLMLNGIAQAVQQSRVACLDEGWELLADLIDRFGASPDGKLTTKDQSAINSTFSRLELLEKHNPEISKHLAEARKLHEVMQGTPTPEQAQDAYDKFSGFLAQQSKSASGEGAEKLQKSLQFTNDYKALVTKLEKLIETPDAETLAELEAGQLANIETTLTRRVTNLKRLTKKAQESAKYANEQAVAHGGVDPVVGF</sequence>
<dbReference type="HOGENOM" id="CLU_050340_0_0_3"/>
<geneLocation type="plasmid" evidence="1 2">
    <name>pREB2</name>
</geneLocation>